<comment type="caution">
    <text evidence="1">The sequence shown here is derived from an EMBL/GenBank/DDBJ whole genome shotgun (WGS) entry which is preliminary data.</text>
</comment>
<reference evidence="1" key="2">
    <citation type="submission" date="2020-11" db="EMBL/GenBank/DDBJ databases">
        <authorList>
            <person name="McCartney M.A."/>
            <person name="Auch B."/>
            <person name="Kono T."/>
            <person name="Mallez S."/>
            <person name="Becker A."/>
            <person name="Gohl D.M."/>
            <person name="Silverstein K.A.T."/>
            <person name="Koren S."/>
            <person name="Bechman K.B."/>
            <person name="Herman A."/>
            <person name="Abrahante J.E."/>
            <person name="Garbe J."/>
        </authorList>
    </citation>
    <scope>NUCLEOTIDE SEQUENCE</scope>
    <source>
        <strain evidence="1">Duluth1</strain>
        <tissue evidence="1">Whole animal</tissue>
    </source>
</reference>
<reference evidence="1" key="1">
    <citation type="journal article" date="2019" name="bioRxiv">
        <title>The Genome of the Zebra Mussel, Dreissena polymorpha: A Resource for Invasive Species Research.</title>
        <authorList>
            <person name="McCartney M.A."/>
            <person name="Auch B."/>
            <person name="Kono T."/>
            <person name="Mallez S."/>
            <person name="Zhang Y."/>
            <person name="Obille A."/>
            <person name="Becker A."/>
            <person name="Abrahante J.E."/>
            <person name="Garbe J."/>
            <person name="Badalamenti J.P."/>
            <person name="Herman A."/>
            <person name="Mangelson H."/>
            <person name="Liachko I."/>
            <person name="Sullivan S."/>
            <person name="Sone E.D."/>
            <person name="Koren S."/>
            <person name="Silverstein K.A.T."/>
            <person name="Beckman K.B."/>
            <person name="Gohl D.M."/>
        </authorList>
    </citation>
    <scope>NUCLEOTIDE SEQUENCE</scope>
    <source>
        <strain evidence="1">Duluth1</strain>
        <tissue evidence="1">Whole animal</tissue>
    </source>
</reference>
<protein>
    <submittedName>
        <fullName evidence="1">Uncharacterized protein</fullName>
    </submittedName>
</protein>
<proteinExistence type="predicted"/>
<name>A0A9D4EUN7_DREPO</name>
<evidence type="ECO:0000313" key="1">
    <source>
        <dbReference type="EMBL" id="KAH3786091.1"/>
    </source>
</evidence>
<keyword evidence="2" id="KW-1185">Reference proteome</keyword>
<accession>A0A9D4EUN7</accession>
<gene>
    <name evidence="1" type="ORF">DPMN_164192</name>
</gene>
<organism evidence="1 2">
    <name type="scientific">Dreissena polymorpha</name>
    <name type="common">Zebra mussel</name>
    <name type="synonym">Mytilus polymorpha</name>
    <dbReference type="NCBI Taxonomy" id="45954"/>
    <lineage>
        <taxon>Eukaryota</taxon>
        <taxon>Metazoa</taxon>
        <taxon>Spiralia</taxon>
        <taxon>Lophotrochozoa</taxon>
        <taxon>Mollusca</taxon>
        <taxon>Bivalvia</taxon>
        <taxon>Autobranchia</taxon>
        <taxon>Heteroconchia</taxon>
        <taxon>Euheterodonta</taxon>
        <taxon>Imparidentia</taxon>
        <taxon>Neoheterodontei</taxon>
        <taxon>Myida</taxon>
        <taxon>Dreissenoidea</taxon>
        <taxon>Dreissenidae</taxon>
        <taxon>Dreissena</taxon>
    </lineage>
</organism>
<evidence type="ECO:0000313" key="2">
    <source>
        <dbReference type="Proteomes" id="UP000828390"/>
    </source>
</evidence>
<dbReference type="EMBL" id="JAIWYP010000008">
    <property type="protein sequence ID" value="KAH3786091.1"/>
    <property type="molecule type" value="Genomic_DNA"/>
</dbReference>
<dbReference type="Proteomes" id="UP000828390">
    <property type="component" value="Unassembled WGS sequence"/>
</dbReference>
<dbReference type="AlphaFoldDB" id="A0A9D4EUN7"/>
<sequence length="57" mass="6385">MDTIEFLMQIPGHARCHVDSGFACVKKAYRRNELAAVVDGSSSTNAAVRYPAWSWRN</sequence>